<dbReference type="Gene3D" id="3.40.50.2300">
    <property type="match status" value="1"/>
</dbReference>
<dbReference type="AlphaFoldDB" id="A0A8X8IFT3"/>
<accession>A0A8X8IFT3</accession>
<sequence length="254" mass="29473">MIKILIVNDKYGTAVKMRKLIAGTIAEDIEVEILPGIEIARDWLKLHPEPDIILMDVHLRSGVSFDLFRYLKVECPIIFTTENDYVSCLYKMRTSQYMLSLAGEETDEYPVALDESGSYQRQHAANNLLQVITGLKTPSQPSYKEKFIVHVRNNWIPVNTRDIACFTRKHLNYLYTFSGEKYILDYGTLEDIEKLLNPQSFYRANRQTIVNIDAIGSMKPLGNQKILLVLIDPLKMEVDVSREKAPYFKRWFDR</sequence>
<evidence type="ECO:0000313" key="2">
    <source>
        <dbReference type="EMBL" id="SDX14024.1"/>
    </source>
</evidence>
<dbReference type="GO" id="GO:0000156">
    <property type="term" value="F:phosphorelay response regulator activity"/>
    <property type="evidence" value="ECO:0007669"/>
    <property type="project" value="InterPro"/>
</dbReference>
<name>A0A8X8IFT3_9BACT</name>
<dbReference type="PANTHER" id="PTHR37299">
    <property type="entry name" value="TRANSCRIPTIONAL REGULATOR-RELATED"/>
    <property type="match status" value="1"/>
</dbReference>
<feature type="domain" description="HTH LytTR-type" evidence="1">
    <location>
        <begin position="173"/>
        <end position="254"/>
    </location>
</feature>
<keyword evidence="3" id="KW-1185">Reference proteome</keyword>
<dbReference type="PROSITE" id="PS50930">
    <property type="entry name" value="HTH_LYTTR"/>
    <property type="match status" value="1"/>
</dbReference>
<organism evidence="2 3">
    <name type="scientific">Hydrobacter penzbergensis</name>
    <dbReference type="NCBI Taxonomy" id="1235997"/>
    <lineage>
        <taxon>Bacteria</taxon>
        <taxon>Pseudomonadati</taxon>
        <taxon>Bacteroidota</taxon>
        <taxon>Chitinophagia</taxon>
        <taxon>Chitinophagales</taxon>
        <taxon>Chitinophagaceae</taxon>
        <taxon>Hydrobacter</taxon>
    </lineage>
</organism>
<protein>
    <submittedName>
        <fullName evidence="2">Two component transcriptional regulator, LytTR family</fullName>
    </submittedName>
</protein>
<dbReference type="EMBL" id="FNNO01000009">
    <property type="protein sequence ID" value="SDX14024.1"/>
    <property type="molecule type" value="Genomic_DNA"/>
</dbReference>
<dbReference type="PANTHER" id="PTHR37299:SF1">
    <property type="entry name" value="STAGE 0 SPORULATION PROTEIN A HOMOLOG"/>
    <property type="match status" value="1"/>
</dbReference>
<evidence type="ECO:0000259" key="1">
    <source>
        <dbReference type="PROSITE" id="PS50930"/>
    </source>
</evidence>
<dbReference type="InterPro" id="IPR046947">
    <property type="entry name" value="LytR-like"/>
</dbReference>
<dbReference type="Pfam" id="PF04397">
    <property type="entry name" value="LytTR"/>
    <property type="match status" value="1"/>
</dbReference>
<dbReference type="Gene3D" id="2.40.50.1020">
    <property type="entry name" value="LytTr DNA-binding domain"/>
    <property type="match status" value="1"/>
</dbReference>
<reference evidence="2 3" key="1">
    <citation type="submission" date="2016-10" db="EMBL/GenBank/DDBJ databases">
        <authorList>
            <person name="Varghese N."/>
            <person name="Submissions S."/>
        </authorList>
    </citation>
    <scope>NUCLEOTIDE SEQUENCE [LARGE SCALE GENOMIC DNA]</scope>
    <source>
        <strain evidence="2 3">DSM 25353</strain>
    </source>
</reference>
<proteinExistence type="predicted"/>
<comment type="caution">
    <text evidence="2">The sequence shown here is derived from an EMBL/GenBank/DDBJ whole genome shotgun (WGS) entry which is preliminary data.</text>
</comment>
<dbReference type="InterPro" id="IPR011006">
    <property type="entry name" value="CheY-like_superfamily"/>
</dbReference>
<dbReference type="RefSeq" id="WP_092724135.1">
    <property type="nucleotide sequence ID" value="NZ_FNNO01000009.1"/>
</dbReference>
<dbReference type="SMART" id="SM00850">
    <property type="entry name" value="LytTR"/>
    <property type="match status" value="1"/>
</dbReference>
<evidence type="ECO:0000313" key="3">
    <source>
        <dbReference type="Proteomes" id="UP000198711"/>
    </source>
</evidence>
<dbReference type="Proteomes" id="UP000198711">
    <property type="component" value="Unassembled WGS sequence"/>
</dbReference>
<dbReference type="SUPFAM" id="SSF52172">
    <property type="entry name" value="CheY-like"/>
    <property type="match status" value="1"/>
</dbReference>
<dbReference type="InterPro" id="IPR007492">
    <property type="entry name" value="LytTR_DNA-bd_dom"/>
</dbReference>
<dbReference type="GO" id="GO:0003677">
    <property type="term" value="F:DNA binding"/>
    <property type="evidence" value="ECO:0007669"/>
    <property type="project" value="InterPro"/>
</dbReference>
<gene>
    <name evidence="2" type="ORF">SAMN05444410_109156</name>
</gene>